<comment type="function">
    <text evidence="16">Performs an essential function in the generation of cytoplasmic iron-sulfur proteins by mediating the ATP-dependent export of Fe/S cluster precursors synthesized by NFS1 and other mitochondrial proteins. Hydrolyzes ATP. Binds glutathione and may function by transporting a glutathione-conjugated iron-sulfur compound.</text>
</comment>
<dbReference type="GO" id="GO:0005524">
    <property type="term" value="F:ATP binding"/>
    <property type="evidence" value="ECO:0007669"/>
    <property type="project" value="UniProtKB-KW"/>
</dbReference>
<sequence>MWSRRVLELNPVSLFSNQSPSRLFHTIRVSNSNTNLSKNSSILSLNLSKHLYKNSSLNSISKRFNSTKPSTTTAKSSSTNPVSNVKPNLVTNSKQVKSGPSLPNVSQLKIIANLLAYLWPKNKPWIKFRVITALSLLITAKLLNVQVPFFFKSIIDQMNIDWQSLTENLSKNLPDSSITQSIIDVAPILPSAIVALIIAYGFSRFGAVLFGELRNAIFASVAQGTIKQVARNTFVHLLNMDLSYHLARQTGGLTRAIERGTKGISYVLTAMVFHIIPITFEISVVCGILTYNYGSAYAAVTILTMLAYSIFTIRTTTWRTGFRRQANKADQQAASVALDSLINYEAVKIFNNETLQTNKYDAALSKYKDASIKVATSLAFLNSGQNLIFTTALTTMMFMACQGVVAGTLTVGDLVLINQLVFQLSVPLNFLGSVYRELKQSLLDMETLFKLQKQPIQIKSKPNAPLINITNGEIKFNNVNFSYNEGRKILNNCTFTIPAGQKVAIVGPSGSGKSTILRLLFRFYDIDPNVKGSSVKIDNQDVRDVDLDSLRREVGLVPQDTPLFNSSLLENLRYAKPDATDDEINEIIYRVKLDNLISSLPEGVHTIVGERGLMISGGEKQRVAIARAVLKNSPIIGLDEATSALDTHTEQEILSTLKTVLDSNKNGKKTTSIWVAHRLRTIVDADKIIVLKEGSVAEEGNHKELMAKNGLYASMWEMQEVWEEEEKEVEEKINEKTGELEKAQNNIKA</sequence>
<keyword evidence="10 19" id="KW-1133">Transmembrane helix</keyword>
<comment type="subcellular location">
    <subcellularLocation>
        <location evidence="1">Mitochondrion inner membrane</location>
        <topology evidence="1">Multi-pass membrane protein</topology>
    </subcellularLocation>
</comment>
<evidence type="ECO:0000313" key="22">
    <source>
        <dbReference type="EMBL" id="KAG0688241.1"/>
    </source>
</evidence>
<evidence type="ECO:0000256" key="11">
    <source>
        <dbReference type="ARBA" id="ARBA00023128"/>
    </source>
</evidence>
<evidence type="ECO:0000259" key="21">
    <source>
        <dbReference type="PROSITE" id="PS50929"/>
    </source>
</evidence>
<dbReference type="PROSITE" id="PS00211">
    <property type="entry name" value="ABC_TRANSPORTER_1"/>
    <property type="match status" value="1"/>
</dbReference>
<feature type="transmembrane region" description="Helical" evidence="19">
    <location>
        <begin position="264"/>
        <end position="290"/>
    </location>
</feature>
<feature type="domain" description="ABC transmembrane type-1" evidence="21">
    <location>
        <begin position="131"/>
        <end position="440"/>
    </location>
</feature>
<evidence type="ECO:0000256" key="2">
    <source>
        <dbReference type="ARBA" id="ARBA00011738"/>
    </source>
</evidence>
<protein>
    <recommendedName>
        <fullName evidence="14">Iron-sulfur clusters transporter ATM1, mitochondrial</fullName>
    </recommendedName>
    <alternativeName>
        <fullName evidence="15">Iron-sulfur clusters transporter atm1, mitochondrial</fullName>
    </alternativeName>
</protein>
<dbReference type="GO" id="GO:0006879">
    <property type="term" value="P:intracellular iron ion homeostasis"/>
    <property type="evidence" value="ECO:0007669"/>
    <property type="project" value="TreeGrafter"/>
</dbReference>
<keyword evidence="11" id="KW-0496">Mitochondrion</keyword>
<dbReference type="InterPro" id="IPR003593">
    <property type="entry name" value="AAA+_ATPase"/>
</dbReference>
<dbReference type="InterPro" id="IPR027417">
    <property type="entry name" value="P-loop_NTPase"/>
</dbReference>
<evidence type="ECO:0000256" key="10">
    <source>
        <dbReference type="ARBA" id="ARBA00022989"/>
    </source>
</evidence>
<dbReference type="PROSITE" id="PS50893">
    <property type="entry name" value="ABC_TRANSPORTER_2"/>
    <property type="match status" value="1"/>
</dbReference>
<feature type="compositionally biased region" description="Low complexity" evidence="18">
    <location>
        <begin position="66"/>
        <end position="81"/>
    </location>
</feature>
<dbReference type="CDD" id="cd18582">
    <property type="entry name" value="ABC_6TM_ATM1_ABCB7"/>
    <property type="match status" value="1"/>
</dbReference>
<evidence type="ECO:0000256" key="17">
    <source>
        <dbReference type="SAM" id="Coils"/>
    </source>
</evidence>
<keyword evidence="3" id="KW-0813">Transport</keyword>
<dbReference type="EMBL" id="PUHW01000169">
    <property type="protein sequence ID" value="KAG0688241.1"/>
    <property type="molecule type" value="Genomic_DNA"/>
</dbReference>
<evidence type="ECO:0000256" key="13">
    <source>
        <dbReference type="ARBA" id="ARBA00024363"/>
    </source>
</evidence>
<dbReference type="GO" id="GO:0016887">
    <property type="term" value="F:ATP hydrolysis activity"/>
    <property type="evidence" value="ECO:0007669"/>
    <property type="project" value="InterPro"/>
</dbReference>
<dbReference type="PANTHER" id="PTHR24221">
    <property type="entry name" value="ATP-BINDING CASSETTE SUB-FAMILY B"/>
    <property type="match status" value="1"/>
</dbReference>
<evidence type="ECO:0000256" key="8">
    <source>
        <dbReference type="ARBA" id="ARBA00022946"/>
    </source>
</evidence>
<feature type="coiled-coil region" evidence="17">
    <location>
        <begin position="719"/>
        <end position="746"/>
    </location>
</feature>
<evidence type="ECO:0000256" key="4">
    <source>
        <dbReference type="ARBA" id="ARBA00022692"/>
    </source>
</evidence>
<feature type="transmembrane region" description="Helical" evidence="19">
    <location>
        <begin position="182"/>
        <end position="202"/>
    </location>
</feature>
<dbReference type="Pfam" id="PF00005">
    <property type="entry name" value="ABC_tran"/>
    <property type="match status" value="1"/>
</dbReference>
<dbReference type="GO" id="GO:0005743">
    <property type="term" value="C:mitochondrial inner membrane"/>
    <property type="evidence" value="ECO:0007669"/>
    <property type="project" value="UniProtKB-SubCell"/>
</dbReference>
<evidence type="ECO:0000256" key="7">
    <source>
        <dbReference type="ARBA" id="ARBA00022840"/>
    </source>
</evidence>
<comment type="subunit">
    <text evidence="2">Homodimer.</text>
</comment>
<dbReference type="AlphaFoldDB" id="A0A9P6WJS4"/>
<evidence type="ECO:0000256" key="12">
    <source>
        <dbReference type="ARBA" id="ARBA00023136"/>
    </source>
</evidence>
<dbReference type="Proteomes" id="UP000697127">
    <property type="component" value="Unassembled WGS sequence"/>
</dbReference>
<keyword evidence="4 19" id="KW-0812">Transmembrane</keyword>
<gene>
    <name evidence="22" type="primary">ATM1</name>
    <name evidence="22" type="ORF">C6P40_001218</name>
</gene>
<feature type="domain" description="ABC transporter" evidence="20">
    <location>
        <begin position="474"/>
        <end position="718"/>
    </location>
</feature>
<accession>A0A9P6WJS4</accession>
<evidence type="ECO:0000256" key="1">
    <source>
        <dbReference type="ARBA" id="ARBA00004448"/>
    </source>
</evidence>
<proteinExistence type="inferred from homology"/>
<dbReference type="PANTHER" id="PTHR24221:SF402">
    <property type="entry name" value="IRON-SULFUR CLUSTERS TRANSPORTER ABCB7, MITOCHONDRIAL"/>
    <property type="match status" value="1"/>
</dbReference>
<dbReference type="Gene3D" id="3.40.50.300">
    <property type="entry name" value="P-loop containing nucleotide triphosphate hydrolases"/>
    <property type="match status" value="1"/>
</dbReference>
<dbReference type="Pfam" id="PF00664">
    <property type="entry name" value="ABC_membrane"/>
    <property type="match status" value="1"/>
</dbReference>
<reference evidence="22" key="1">
    <citation type="submission" date="2020-11" db="EMBL/GenBank/DDBJ databases">
        <title>Kefir isolates.</title>
        <authorList>
            <person name="Marcisauskas S."/>
            <person name="Kim Y."/>
            <person name="Blasche S."/>
        </authorList>
    </citation>
    <scope>NUCLEOTIDE SEQUENCE</scope>
    <source>
        <strain evidence="22">Olga-1</strain>
    </source>
</reference>
<comment type="caution">
    <text evidence="22">The sequence shown here is derived from an EMBL/GenBank/DDBJ whole genome shotgun (WGS) entry which is preliminary data.</text>
</comment>
<dbReference type="Gene3D" id="1.20.1560.10">
    <property type="entry name" value="ABC transporter type 1, transmembrane domain"/>
    <property type="match status" value="1"/>
</dbReference>
<evidence type="ECO:0000256" key="3">
    <source>
        <dbReference type="ARBA" id="ARBA00022448"/>
    </source>
</evidence>
<keyword evidence="23" id="KW-1185">Reference proteome</keyword>
<keyword evidence="8" id="KW-0809">Transit peptide</keyword>
<dbReference type="FunFam" id="3.40.50.300:FF:000287">
    <property type="entry name" value="Multidrug ABC transporter ATP-binding protein"/>
    <property type="match status" value="1"/>
</dbReference>
<evidence type="ECO:0000256" key="5">
    <source>
        <dbReference type="ARBA" id="ARBA00022741"/>
    </source>
</evidence>
<feature type="transmembrane region" description="Helical" evidence="19">
    <location>
        <begin position="387"/>
        <end position="409"/>
    </location>
</feature>
<dbReference type="GO" id="GO:0140359">
    <property type="term" value="F:ABC-type transporter activity"/>
    <property type="evidence" value="ECO:0007669"/>
    <property type="project" value="InterPro"/>
</dbReference>
<dbReference type="SUPFAM" id="SSF90123">
    <property type="entry name" value="ABC transporter transmembrane region"/>
    <property type="match status" value="1"/>
</dbReference>
<evidence type="ECO:0000256" key="16">
    <source>
        <dbReference type="ARBA" id="ARBA00045666"/>
    </source>
</evidence>
<dbReference type="InterPro" id="IPR039421">
    <property type="entry name" value="Type_1_exporter"/>
</dbReference>
<organism evidence="22 23">
    <name type="scientific">Pichia californica</name>
    <dbReference type="NCBI Taxonomy" id="460514"/>
    <lineage>
        <taxon>Eukaryota</taxon>
        <taxon>Fungi</taxon>
        <taxon>Dikarya</taxon>
        <taxon>Ascomycota</taxon>
        <taxon>Saccharomycotina</taxon>
        <taxon>Pichiomycetes</taxon>
        <taxon>Pichiales</taxon>
        <taxon>Pichiaceae</taxon>
        <taxon>Pichia</taxon>
    </lineage>
</organism>
<evidence type="ECO:0000259" key="20">
    <source>
        <dbReference type="PROSITE" id="PS50893"/>
    </source>
</evidence>
<dbReference type="SUPFAM" id="SSF52540">
    <property type="entry name" value="P-loop containing nucleoside triphosphate hydrolases"/>
    <property type="match status" value="1"/>
</dbReference>
<keyword evidence="7" id="KW-0067">ATP-binding</keyword>
<dbReference type="OrthoDB" id="6500128at2759"/>
<feature type="region of interest" description="Disordered" evidence="18">
    <location>
        <begin position="63"/>
        <end position="87"/>
    </location>
</feature>
<feature type="transmembrane region" description="Helical" evidence="19">
    <location>
        <begin position="130"/>
        <end position="151"/>
    </location>
</feature>
<dbReference type="InterPro" id="IPR017871">
    <property type="entry name" value="ABC_transporter-like_CS"/>
</dbReference>
<evidence type="ECO:0000256" key="14">
    <source>
        <dbReference type="ARBA" id="ARBA00039906"/>
    </source>
</evidence>
<keyword evidence="9" id="KW-1278">Translocase</keyword>
<dbReference type="InterPro" id="IPR003439">
    <property type="entry name" value="ABC_transporter-like_ATP-bd"/>
</dbReference>
<evidence type="ECO:0000256" key="6">
    <source>
        <dbReference type="ARBA" id="ARBA00022792"/>
    </source>
</evidence>
<comment type="similarity">
    <text evidence="13">Belongs to the ABC transporter superfamily. ABCB family. Heavy Metal importer (TC 3.A.1.210) subfamily.</text>
</comment>
<keyword evidence="12 19" id="KW-0472">Membrane</keyword>
<dbReference type="InterPro" id="IPR011527">
    <property type="entry name" value="ABC1_TM_dom"/>
</dbReference>
<feature type="transmembrane region" description="Helical" evidence="19">
    <location>
        <begin position="296"/>
        <end position="314"/>
    </location>
</feature>
<evidence type="ECO:0000256" key="15">
    <source>
        <dbReference type="ARBA" id="ARBA00040792"/>
    </source>
</evidence>
<dbReference type="GO" id="GO:0140466">
    <property type="term" value="P:iron-sulfur cluster export from the mitochondrion"/>
    <property type="evidence" value="ECO:0007669"/>
    <property type="project" value="UniProtKB-ARBA"/>
</dbReference>
<dbReference type="InterPro" id="IPR036640">
    <property type="entry name" value="ABC1_TM_sf"/>
</dbReference>
<evidence type="ECO:0000313" key="23">
    <source>
        <dbReference type="Proteomes" id="UP000697127"/>
    </source>
</evidence>
<evidence type="ECO:0000256" key="9">
    <source>
        <dbReference type="ARBA" id="ARBA00022967"/>
    </source>
</evidence>
<keyword evidence="5" id="KW-0547">Nucleotide-binding</keyword>
<dbReference type="PROSITE" id="PS50929">
    <property type="entry name" value="ABC_TM1F"/>
    <property type="match status" value="1"/>
</dbReference>
<dbReference type="FunFam" id="1.20.1560.10:FF:000004">
    <property type="entry name" value="ATP-binding cassette sub-family B member 7"/>
    <property type="match status" value="1"/>
</dbReference>
<name>A0A9P6WJS4_9ASCO</name>
<evidence type="ECO:0000256" key="19">
    <source>
        <dbReference type="SAM" id="Phobius"/>
    </source>
</evidence>
<keyword evidence="17" id="KW-0175">Coiled coil</keyword>
<dbReference type="SMART" id="SM00382">
    <property type="entry name" value="AAA"/>
    <property type="match status" value="1"/>
</dbReference>
<keyword evidence="6" id="KW-0999">Mitochondrion inner membrane</keyword>
<evidence type="ECO:0000256" key="18">
    <source>
        <dbReference type="SAM" id="MobiDB-lite"/>
    </source>
</evidence>